<dbReference type="Proteomes" id="UP001161405">
    <property type="component" value="Unassembled WGS sequence"/>
</dbReference>
<evidence type="ECO:0008006" key="16">
    <source>
        <dbReference type="Google" id="ProtNLM"/>
    </source>
</evidence>
<dbReference type="Gene3D" id="3.30.450.20">
    <property type="entry name" value="PAS domain"/>
    <property type="match status" value="1"/>
</dbReference>
<feature type="compositionally biased region" description="Polar residues" evidence="10">
    <location>
        <begin position="550"/>
        <end position="561"/>
    </location>
</feature>
<dbReference type="Pfam" id="PF00672">
    <property type="entry name" value="HAMP"/>
    <property type="match status" value="1"/>
</dbReference>
<feature type="transmembrane region" description="Helical" evidence="11">
    <location>
        <begin position="327"/>
        <end position="346"/>
    </location>
</feature>
<evidence type="ECO:0000256" key="10">
    <source>
        <dbReference type="SAM" id="MobiDB-lite"/>
    </source>
</evidence>
<evidence type="ECO:0000256" key="6">
    <source>
        <dbReference type="ARBA" id="ARBA00023136"/>
    </source>
</evidence>
<evidence type="ECO:0000313" key="15">
    <source>
        <dbReference type="Proteomes" id="UP001161405"/>
    </source>
</evidence>
<dbReference type="EMBL" id="BSNI01000002">
    <property type="protein sequence ID" value="GLQ17534.1"/>
    <property type="molecule type" value="Genomic_DNA"/>
</dbReference>
<dbReference type="SUPFAM" id="SSF58104">
    <property type="entry name" value="Methyl-accepting chemotaxis protein (MCP) signaling domain"/>
    <property type="match status" value="1"/>
</dbReference>
<feature type="coiled-coil region" evidence="9">
    <location>
        <begin position="729"/>
        <end position="760"/>
    </location>
</feature>
<dbReference type="Pfam" id="PF18947">
    <property type="entry name" value="HAMP_2"/>
    <property type="match status" value="1"/>
</dbReference>
<keyword evidence="8" id="KW-0807">Transducer</keyword>
<gene>
    <name evidence="14" type="ORF">GCM10007879_17830</name>
</gene>
<dbReference type="PROSITE" id="PS50111">
    <property type="entry name" value="CHEMOTAXIS_TRANSDUC_2"/>
    <property type="match status" value="1"/>
</dbReference>
<dbReference type="Gene3D" id="1.10.8.500">
    <property type="entry name" value="HAMP domain in histidine kinase"/>
    <property type="match status" value="1"/>
</dbReference>
<evidence type="ECO:0000256" key="11">
    <source>
        <dbReference type="SAM" id="Phobius"/>
    </source>
</evidence>
<feature type="region of interest" description="Disordered" evidence="10">
    <location>
        <begin position="550"/>
        <end position="585"/>
    </location>
</feature>
<evidence type="ECO:0000256" key="5">
    <source>
        <dbReference type="ARBA" id="ARBA00022989"/>
    </source>
</evidence>
<reference evidence="14" key="2">
    <citation type="submission" date="2023-01" db="EMBL/GenBank/DDBJ databases">
        <title>Draft genome sequence of Maritalea porphyrae strain NBRC 107169.</title>
        <authorList>
            <person name="Sun Q."/>
            <person name="Mori K."/>
        </authorList>
    </citation>
    <scope>NUCLEOTIDE SEQUENCE</scope>
    <source>
        <strain evidence="14">NBRC 107169</strain>
    </source>
</reference>
<evidence type="ECO:0000256" key="7">
    <source>
        <dbReference type="ARBA" id="ARBA00029447"/>
    </source>
</evidence>
<evidence type="ECO:0000259" key="13">
    <source>
        <dbReference type="PROSITE" id="PS50885"/>
    </source>
</evidence>
<comment type="caution">
    <text evidence="14">The sequence shown here is derived from an EMBL/GenBank/DDBJ whole genome shotgun (WGS) entry which is preliminary data.</text>
</comment>
<keyword evidence="5 11" id="KW-1133">Transmembrane helix</keyword>
<feature type="domain" description="HAMP" evidence="13">
    <location>
        <begin position="348"/>
        <end position="401"/>
    </location>
</feature>
<keyword evidence="3" id="KW-0488">Methylation</keyword>
<sequence length="823" mass="88016">MVLVGAALFVALGVGLVSYRVSESTVNQMAEQRLSTIASIRAESMTGLLENMKTDLLKTAGDGALGSSLSELRSTWEQADKNPTAFLQEGFITNNPHAENERHLANTAKQFTNYDFSHSRIHPSLSTQAVNAGYRDVLMISADGVVVYSVFKNVDFATQIEAGTILDSLYKSALEVPEGEVAFTDFAPYAAYNGAAASFMGAKVLDTKGNVAGVLAFGVPIDTIANFVSLKKGLGETGETLLVGADNLLRVDSTFTEENDQFTTSFEAEAITAALAGEQAQSITSAYRNEKMHVEAVPVSFAGVNWAMVAVESFAALHKPVEEMRNMMLLVGGGTMLIAVLVGLFFSRTITGNISNLTATMRDLAEGDLDVEVRGSDRTDELGEMARAVEVFRENGIKVLQMTEEEKEASQRRGVERRKMMEELQNAFGAVVDAAVDGDFSQRVQAEFPDEELNRLAHGVNNLVETVDRGVGETAKVLSALANTDLTQRMEGNYKGAFKKLQDDTNRVGEQLTEVVGKIRTTSRGLKTATGEILSGANDLSERTTRQAASIEETSASTEQLAETVRDNTERAQKAQASASEARSVAERGGQVMNEANEAMQRITASAAKISDIIGMIDDIAFQTNLLALNASVEAARAGEAGKGFAVVAVEVRRLAQSAAEASSEVKVLIEQSGSEVNSGTKLVAQAAQNLDGIVESVRGVTALMDEIARESKEQSNSINDISMSIAEMDEMTQRNASLVEETNAAIEQTESQANELDQIVDVFVTDGAARRSSQSVPAADPAPAPQPATGIKALQQKVATVAKSYLSNGNAAVDTDAEWKEF</sequence>
<organism evidence="14 15">
    <name type="scientific">Maritalea porphyrae</name>
    <dbReference type="NCBI Taxonomy" id="880732"/>
    <lineage>
        <taxon>Bacteria</taxon>
        <taxon>Pseudomonadati</taxon>
        <taxon>Pseudomonadota</taxon>
        <taxon>Alphaproteobacteria</taxon>
        <taxon>Hyphomicrobiales</taxon>
        <taxon>Devosiaceae</taxon>
        <taxon>Maritalea</taxon>
    </lineage>
</organism>
<evidence type="ECO:0000256" key="4">
    <source>
        <dbReference type="ARBA" id="ARBA00022692"/>
    </source>
</evidence>
<keyword evidence="2" id="KW-1003">Cell membrane</keyword>
<evidence type="ECO:0000256" key="8">
    <source>
        <dbReference type="PROSITE-ProRule" id="PRU00284"/>
    </source>
</evidence>
<dbReference type="Pfam" id="PF00015">
    <property type="entry name" value="MCPsignal"/>
    <property type="match status" value="1"/>
</dbReference>
<dbReference type="SMART" id="SM00283">
    <property type="entry name" value="MA"/>
    <property type="match status" value="1"/>
</dbReference>
<keyword evidence="6 11" id="KW-0472">Membrane</keyword>
<keyword evidence="4 11" id="KW-0812">Transmembrane</keyword>
<evidence type="ECO:0000256" key="3">
    <source>
        <dbReference type="ARBA" id="ARBA00022481"/>
    </source>
</evidence>
<evidence type="ECO:0000256" key="2">
    <source>
        <dbReference type="ARBA" id="ARBA00022475"/>
    </source>
</evidence>
<protein>
    <recommendedName>
        <fullName evidence="16">Methyl-accepting chemotaxis protein</fullName>
    </recommendedName>
</protein>
<feature type="compositionally biased region" description="Basic and acidic residues" evidence="10">
    <location>
        <begin position="564"/>
        <end position="573"/>
    </location>
</feature>
<dbReference type="CDD" id="cd06225">
    <property type="entry name" value="HAMP"/>
    <property type="match status" value="1"/>
</dbReference>
<name>A0ABQ5UT51_9HYPH</name>
<accession>A0ABQ5UT51</accession>
<dbReference type="PANTHER" id="PTHR43531:SF14">
    <property type="entry name" value="METHYL-ACCEPTING CHEMOTAXIS PROTEIN I-RELATED"/>
    <property type="match status" value="1"/>
</dbReference>
<feature type="domain" description="Methyl-accepting transducer" evidence="12">
    <location>
        <begin position="522"/>
        <end position="751"/>
    </location>
</feature>
<dbReference type="Pfam" id="PF02743">
    <property type="entry name" value="dCache_1"/>
    <property type="match status" value="1"/>
</dbReference>
<feature type="domain" description="HAMP" evidence="13">
    <location>
        <begin position="426"/>
        <end position="472"/>
    </location>
</feature>
<comment type="similarity">
    <text evidence="7">Belongs to the methyl-accepting chemotaxis (MCP) protein family.</text>
</comment>
<reference evidence="14" key="1">
    <citation type="journal article" date="2014" name="Int. J. Syst. Evol. Microbiol.">
        <title>Complete genome of a new Firmicutes species belonging to the dominant human colonic microbiota ('Ruminococcus bicirculans') reveals two chromosomes and a selective capacity to utilize plant glucans.</title>
        <authorList>
            <consortium name="NISC Comparative Sequencing Program"/>
            <person name="Wegmann U."/>
            <person name="Louis P."/>
            <person name="Goesmann A."/>
            <person name="Henrissat B."/>
            <person name="Duncan S.H."/>
            <person name="Flint H.J."/>
        </authorList>
    </citation>
    <scope>NUCLEOTIDE SEQUENCE</scope>
    <source>
        <strain evidence="14">NBRC 107169</strain>
    </source>
</reference>
<keyword evidence="15" id="KW-1185">Reference proteome</keyword>
<dbReference type="InterPro" id="IPR003660">
    <property type="entry name" value="HAMP_dom"/>
</dbReference>
<dbReference type="SMART" id="SM00304">
    <property type="entry name" value="HAMP"/>
    <property type="match status" value="2"/>
</dbReference>
<keyword evidence="9" id="KW-0175">Coiled coil</keyword>
<dbReference type="PANTHER" id="PTHR43531">
    <property type="entry name" value="PROTEIN ICFG"/>
    <property type="match status" value="1"/>
</dbReference>
<proteinExistence type="inferred from homology"/>
<dbReference type="CDD" id="cd11386">
    <property type="entry name" value="MCP_signal"/>
    <property type="match status" value="1"/>
</dbReference>
<evidence type="ECO:0000256" key="1">
    <source>
        <dbReference type="ARBA" id="ARBA00004651"/>
    </source>
</evidence>
<dbReference type="InterPro" id="IPR004089">
    <property type="entry name" value="MCPsignal_dom"/>
</dbReference>
<dbReference type="PROSITE" id="PS50885">
    <property type="entry name" value="HAMP"/>
    <property type="match status" value="2"/>
</dbReference>
<evidence type="ECO:0000256" key="9">
    <source>
        <dbReference type="SAM" id="Coils"/>
    </source>
</evidence>
<comment type="subcellular location">
    <subcellularLocation>
        <location evidence="1">Cell membrane</location>
        <topology evidence="1">Multi-pass membrane protein</topology>
    </subcellularLocation>
</comment>
<evidence type="ECO:0000259" key="12">
    <source>
        <dbReference type="PROSITE" id="PS50111"/>
    </source>
</evidence>
<dbReference type="InterPro" id="IPR033479">
    <property type="entry name" value="dCache_1"/>
</dbReference>
<dbReference type="InterPro" id="IPR051310">
    <property type="entry name" value="MCP_chemotaxis"/>
</dbReference>
<evidence type="ECO:0000313" key="14">
    <source>
        <dbReference type="EMBL" id="GLQ17534.1"/>
    </source>
</evidence>
<dbReference type="Gene3D" id="1.10.287.950">
    <property type="entry name" value="Methyl-accepting chemotaxis protein"/>
    <property type="match status" value="1"/>
</dbReference>
<dbReference type="SUPFAM" id="SSF158472">
    <property type="entry name" value="HAMP domain-like"/>
    <property type="match status" value="1"/>
</dbReference>